<dbReference type="InterPro" id="IPR011990">
    <property type="entry name" value="TPR-like_helical_dom_sf"/>
</dbReference>
<dbReference type="SUPFAM" id="SSF48452">
    <property type="entry name" value="TPR-like"/>
    <property type="match status" value="1"/>
</dbReference>
<evidence type="ECO:0000313" key="2">
    <source>
        <dbReference type="Proteomes" id="UP000029646"/>
    </source>
</evidence>
<accession>A0A090WB45</accession>
<dbReference type="InterPro" id="IPR019734">
    <property type="entry name" value="TPR_rpt"/>
</dbReference>
<sequence>MPMENMLMPEVYKRVDESALSRKEQQKFYFNNGYTAFVTKQYKDAKKYLSRVENSQQYGAQAKYYIGFMAYEGDDYDRANEYFEQVENQERYKEKLSYYQADLNFKLGKFEKAIELAKHD</sequence>
<protein>
    <submittedName>
        <fullName evidence="1">Uncharacterized protein</fullName>
    </submittedName>
</protein>
<reference evidence="1 2" key="1">
    <citation type="journal article" date="2014" name="Genome Announc.">
        <title>Draft Genome Sequence of Marine Flavobacterium Jejuia pallidilutea Strain 11shimoA1 and Pigmentation Mutants.</title>
        <authorList>
            <person name="Takatani N."/>
            <person name="Nakanishi M."/>
            <person name="Meirelles P."/>
            <person name="Mino S."/>
            <person name="Suda W."/>
            <person name="Oshima K."/>
            <person name="Hattori M."/>
            <person name="Ohkuma M."/>
            <person name="Hosokawa M."/>
            <person name="Miyashita K."/>
            <person name="Thompson F.L."/>
            <person name="Niwa A."/>
            <person name="Sawabe T."/>
            <person name="Sawabe T."/>
        </authorList>
    </citation>
    <scope>NUCLEOTIDE SEQUENCE [LARGE SCALE GENOMIC DNA]</scope>
    <source>
        <strain evidence="2">JCM19302</strain>
    </source>
</reference>
<proteinExistence type="predicted"/>
<comment type="caution">
    <text evidence="1">The sequence shown here is derived from an EMBL/GenBank/DDBJ whole genome shotgun (WGS) entry which is preliminary data.</text>
</comment>
<dbReference type="AlphaFoldDB" id="A0A090WB45"/>
<organism evidence="1 2">
    <name type="scientific">Jejuia pallidilutea</name>
    <dbReference type="NCBI Taxonomy" id="504487"/>
    <lineage>
        <taxon>Bacteria</taxon>
        <taxon>Pseudomonadati</taxon>
        <taxon>Bacteroidota</taxon>
        <taxon>Flavobacteriia</taxon>
        <taxon>Flavobacteriales</taxon>
        <taxon>Flavobacteriaceae</taxon>
        <taxon>Jejuia</taxon>
    </lineage>
</organism>
<gene>
    <name evidence="1" type="ORF">JCM19302_3300</name>
</gene>
<dbReference type="EMBL" id="BBNS01000028">
    <property type="protein sequence ID" value="GAL72654.1"/>
    <property type="molecule type" value="Genomic_DNA"/>
</dbReference>
<evidence type="ECO:0000313" key="1">
    <source>
        <dbReference type="EMBL" id="GAL72654.1"/>
    </source>
</evidence>
<dbReference type="Pfam" id="PF13174">
    <property type="entry name" value="TPR_6"/>
    <property type="match status" value="1"/>
</dbReference>
<dbReference type="Proteomes" id="UP000029646">
    <property type="component" value="Unassembled WGS sequence"/>
</dbReference>
<dbReference type="Gene3D" id="1.25.40.10">
    <property type="entry name" value="Tetratricopeptide repeat domain"/>
    <property type="match status" value="1"/>
</dbReference>
<name>A0A090WB45_9FLAO</name>